<evidence type="ECO:0000256" key="1">
    <source>
        <dbReference type="SAM" id="Phobius"/>
    </source>
</evidence>
<organism evidence="2 3">
    <name type="scientific">Microbacterium trichothecenolyticum</name>
    <name type="common">Aureobacterium trichothecenolyticum</name>
    <dbReference type="NCBI Taxonomy" id="69370"/>
    <lineage>
        <taxon>Bacteria</taxon>
        <taxon>Bacillati</taxon>
        <taxon>Actinomycetota</taxon>
        <taxon>Actinomycetes</taxon>
        <taxon>Micrococcales</taxon>
        <taxon>Microbacteriaceae</taxon>
        <taxon>Microbacterium</taxon>
    </lineage>
</organism>
<gene>
    <name evidence="2" type="ORF">QE412_003479</name>
</gene>
<feature type="transmembrane region" description="Helical" evidence="1">
    <location>
        <begin position="88"/>
        <end position="108"/>
    </location>
</feature>
<feature type="transmembrane region" description="Helical" evidence="1">
    <location>
        <begin position="147"/>
        <end position="169"/>
    </location>
</feature>
<name>A0ABU0TZ22_MICTR</name>
<dbReference type="Proteomes" id="UP001226691">
    <property type="component" value="Unassembled WGS sequence"/>
</dbReference>
<reference evidence="2 3" key="1">
    <citation type="submission" date="2023-07" db="EMBL/GenBank/DDBJ databases">
        <title>Functional and genomic diversity of the sorghum phyllosphere microbiome.</title>
        <authorList>
            <person name="Shade A."/>
        </authorList>
    </citation>
    <scope>NUCLEOTIDE SEQUENCE [LARGE SCALE GENOMIC DNA]</scope>
    <source>
        <strain evidence="2 3">SORGH_AS_1207</strain>
    </source>
</reference>
<accession>A0ABU0TZ22</accession>
<comment type="caution">
    <text evidence="2">The sequence shown here is derived from an EMBL/GenBank/DDBJ whole genome shotgun (WGS) entry which is preliminary data.</text>
</comment>
<feature type="transmembrane region" description="Helical" evidence="1">
    <location>
        <begin position="26"/>
        <end position="45"/>
    </location>
</feature>
<evidence type="ECO:0000313" key="2">
    <source>
        <dbReference type="EMBL" id="MDQ1124906.1"/>
    </source>
</evidence>
<feature type="transmembrane region" description="Helical" evidence="1">
    <location>
        <begin position="120"/>
        <end position="141"/>
    </location>
</feature>
<keyword evidence="3" id="KW-1185">Reference proteome</keyword>
<keyword evidence="1" id="KW-0812">Transmembrane</keyword>
<proteinExistence type="predicted"/>
<keyword evidence="1" id="KW-0472">Membrane</keyword>
<dbReference type="EMBL" id="JAUTBF010000001">
    <property type="protein sequence ID" value="MDQ1124906.1"/>
    <property type="molecule type" value="Genomic_DNA"/>
</dbReference>
<keyword evidence="1" id="KW-1133">Transmembrane helix</keyword>
<sequence>MSGVTTARPAGVGAGERRRLLREIRICLGVVVAGLLVSGVTAFPLREELSFASGVLARVGAASLAPEAVGWVDRVSEGLDATAAAYPFIAYGTDWLAFAHLLIAVAFLGPLRDPVRNVWVTAWGVIACAGIVPLALIAGSFRGLPFGWQVIDMSFGVVAAVPLVLALVWTRRLERSFSKTTVTAR</sequence>
<evidence type="ECO:0000313" key="3">
    <source>
        <dbReference type="Proteomes" id="UP001226691"/>
    </source>
</evidence>
<dbReference type="RefSeq" id="WP_307486794.1">
    <property type="nucleotide sequence ID" value="NZ_JAUTBF010000001.1"/>
</dbReference>
<protein>
    <submittedName>
        <fullName evidence="2">Uncharacterized protein</fullName>
    </submittedName>
</protein>